<evidence type="ECO:0000313" key="1">
    <source>
        <dbReference type="EMBL" id="MUN29334.1"/>
    </source>
</evidence>
<organism evidence="1 2">
    <name type="scientific">Sulfuracidifex metallicus DSM 6482 = JCM 9184</name>
    <dbReference type="NCBI Taxonomy" id="523847"/>
    <lineage>
        <taxon>Archaea</taxon>
        <taxon>Thermoproteota</taxon>
        <taxon>Thermoprotei</taxon>
        <taxon>Sulfolobales</taxon>
        <taxon>Sulfolobaceae</taxon>
        <taxon>Sulfuracidifex</taxon>
    </lineage>
</organism>
<proteinExistence type="predicted"/>
<dbReference type="Proteomes" id="UP000470772">
    <property type="component" value="Unassembled WGS sequence"/>
</dbReference>
<dbReference type="RefSeq" id="WP_156016913.1">
    <property type="nucleotide sequence ID" value="NZ_WGGD01000005.1"/>
</dbReference>
<comment type="caution">
    <text evidence="1">The sequence shown here is derived from an EMBL/GenBank/DDBJ whole genome shotgun (WGS) entry which is preliminary data.</text>
</comment>
<name>A0A6A9QL65_SULME</name>
<reference evidence="1 2" key="1">
    <citation type="submission" date="2019-10" db="EMBL/GenBank/DDBJ databases">
        <title>Sequencing and Assembly of Multiple Reported Metal-Biooxidizing Members of the Extremely Thermoacidophilic Archaeal Family Sulfolobaceae.</title>
        <authorList>
            <person name="Counts J.A."/>
            <person name="Kelly R.M."/>
        </authorList>
    </citation>
    <scope>NUCLEOTIDE SEQUENCE [LARGE SCALE GENOMIC DNA]</scope>
    <source>
        <strain evidence="1 2">DSM 6482</strain>
    </source>
</reference>
<sequence length="154" mass="18366">MENFTRLSIDLALSSRLKEYDKLVNEGESKMRNCVFYIDGACKKFHKNSKILTAWKKDGEIVPHSLFCYLCPFYAFRDDGERITFTMYDLYVFYVELKARIEKDVIRLEERLDDMTFSSSVFIRRRYNDMINLLNDVQEKIDIIKTVLNITKEI</sequence>
<gene>
    <name evidence="1" type="ORF">GC250_07785</name>
</gene>
<protein>
    <submittedName>
        <fullName evidence="1">Uncharacterized protein</fullName>
    </submittedName>
</protein>
<evidence type="ECO:0000313" key="2">
    <source>
        <dbReference type="Proteomes" id="UP000470772"/>
    </source>
</evidence>
<dbReference type="AlphaFoldDB" id="A0A6A9QL65"/>
<accession>A0A6A9QL65</accession>
<keyword evidence="2" id="KW-1185">Reference proteome</keyword>
<dbReference type="EMBL" id="WGGD01000005">
    <property type="protein sequence ID" value="MUN29334.1"/>
    <property type="molecule type" value="Genomic_DNA"/>
</dbReference>